<evidence type="ECO:0000259" key="4">
    <source>
        <dbReference type="Pfam" id="PF00535"/>
    </source>
</evidence>
<proteinExistence type="inferred from homology"/>
<dbReference type="InterPro" id="IPR001173">
    <property type="entry name" value="Glyco_trans_2-like"/>
</dbReference>
<accession>A0ABW5JS81</accession>
<evidence type="ECO:0000256" key="2">
    <source>
        <dbReference type="ARBA" id="ARBA00022676"/>
    </source>
</evidence>
<reference evidence="6" key="1">
    <citation type="journal article" date="2019" name="Int. J. Syst. Evol. Microbiol.">
        <title>The Global Catalogue of Microorganisms (GCM) 10K type strain sequencing project: providing services to taxonomists for standard genome sequencing and annotation.</title>
        <authorList>
            <consortium name="The Broad Institute Genomics Platform"/>
            <consortium name="The Broad Institute Genome Sequencing Center for Infectious Disease"/>
            <person name="Wu L."/>
            <person name="Ma J."/>
        </authorList>
    </citation>
    <scope>NUCLEOTIDE SEQUENCE [LARGE SCALE GENOMIC DNA]</scope>
    <source>
        <strain evidence="6">KCTC 42903</strain>
    </source>
</reference>
<dbReference type="PANTHER" id="PTHR43179">
    <property type="entry name" value="RHAMNOSYLTRANSFERASE WBBL"/>
    <property type="match status" value="1"/>
</dbReference>
<dbReference type="Proteomes" id="UP001597441">
    <property type="component" value="Unassembled WGS sequence"/>
</dbReference>
<sequence length="513" mass="59523">MIIVFHKQGEITDLRADSQPNLHVYTQKKVTSSLFDLASNHPNCILVWCHESLKEHINIEGIKASFHLKNMMLSYGAKPYFSNRIGYVEDSPFLKVNKTVKYPTWLMSSQVGAIYASQLLKFKNKIKIDDTFDFVLNAIAKQGMPNGLFCYSEPKLLNKNAALIHSEIASNVQLFKFVKLHYKSVWSILLLLNIMINEGKFPIWAFVWNLLKRQQKFKLKFDLEPLEKQVIKTSSTIDVIIPTIGRKEYLHNVLKDLSNQALLPTKVIIVEQNEAINSKTELNFIENEKWPFSIVHKFIHQTGACNARNLALKETTSNYVFFADDDIRFNENLLLNSINFMQNHHTKATTLSCLRKDELEVFKTTFQWASFGSGCSIVKREVLNKAKFNVAYEHGFGEDADFGMQLRHLGLDVIYYPKEKITHLKAPIGGFREPYKHPWQREGEVQPKPSPTVMLNRLNNSTPQQVLGYRTKLFFKYYITQKVKNPIAYYKRFKKQWAQSLLWANILNEQNNK</sequence>
<comment type="caution">
    <text evidence="5">The sequence shown here is derived from an EMBL/GenBank/DDBJ whole genome shotgun (WGS) entry which is preliminary data.</text>
</comment>
<evidence type="ECO:0000313" key="5">
    <source>
        <dbReference type="EMBL" id="MFD2534980.1"/>
    </source>
</evidence>
<dbReference type="CDD" id="cd00761">
    <property type="entry name" value="Glyco_tranf_GTA_type"/>
    <property type="match status" value="1"/>
</dbReference>
<dbReference type="RefSeq" id="WP_388016576.1">
    <property type="nucleotide sequence ID" value="NZ_JBHUDT010000002.1"/>
</dbReference>
<dbReference type="Pfam" id="PF00535">
    <property type="entry name" value="Glycos_transf_2"/>
    <property type="match status" value="1"/>
</dbReference>
<evidence type="ECO:0000313" key="6">
    <source>
        <dbReference type="Proteomes" id="UP001597441"/>
    </source>
</evidence>
<keyword evidence="3 5" id="KW-0808">Transferase</keyword>
<keyword evidence="2 5" id="KW-0328">Glycosyltransferase</keyword>
<dbReference type="PANTHER" id="PTHR43179:SF12">
    <property type="entry name" value="GALACTOFURANOSYLTRANSFERASE GLFT2"/>
    <property type="match status" value="1"/>
</dbReference>
<dbReference type="EMBL" id="JBHULK010000002">
    <property type="protein sequence ID" value="MFD2534980.1"/>
    <property type="molecule type" value="Genomic_DNA"/>
</dbReference>
<dbReference type="EC" id="2.4.-.-" evidence="5"/>
<keyword evidence="6" id="KW-1185">Reference proteome</keyword>
<comment type="similarity">
    <text evidence="1">Belongs to the glycosyltransferase 2 family.</text>
</comment>
<protein>
    <submittedName>
        <fullName evidence="5">Glycosyltransferase family 2 protein</fullName>
        <ecNumber evidence="5">2.4.-.-</ecNumber>
    </submittedName>
</protein>
<gene>
    <name evidence="5" type="ORF">ACFSQS_07685</name>
</gene>
<name>A0ABW5JS81_9FLAO</name>
<evidence type="ECO:0000256" key="3">
    <source>
        <dbReference type="ARBA" id="ARBA00022679"/>
    </source>
</evidence>
<dbReference type="InterPro" id="IPR029044">
    <property type="entry name" value="Nucleotide-diphossugar_trans"/>
</dbReference>
<dbReference type="Gene3D" id="3.90.550.10">
    <property type="entry name" value="Spore Coat Polysaccharide Biosynthesis Protein SpsA, Chain A"/>
    <property type="match status" value="1"/>
</dbReference>
<evidence type="ECO:0000256" key="1">
    <source>
        <dbReference type="ARBA" id="ARBA00006739"/>
    </source>
</evidence>
<dbReference type="GO" id="GO:0016757">
    <property type="term" value="F:glycosyltransferase activity"/>
    <property type="evidence" value="ECO:0007669"/>
    <property type="project" value="UniProtKB-KW"/>
</dbReference>
<organism evidence="5 6">
    <name type="scientific">Gelatiniphilus marinus</name>
    <dbReference type="NCBI Taxonomy" id="1759464"/>
    <lineage>
        <taxon>Bacteria</taxon>
        <taxon>Pseudomonadati</taxon>
        <taxon>Bacteroidota</taxon>
        <taxon>Flavobacteriia</taxon>
        <taxon>Flavobacteriales</taxon>
        <taxon>Flavobacteriaceae</taxon>
        <taxon>Gelatiniphilus</taxon>
    </lineage>
</organism>
<feature type="domain" description="Glycosyltransferase 2-like" evidence="4">
    <location>
        <begin position="239"/>
        <end position="364"/>
    </location>
</feature>
<dbReference type="SUPFAM" id="SSF53448">
    <property type="entry name" value="Nucleotide-diphospho-sugar transferases"/>
    <property type="match status" value="1"/>
</dbReference>